<evidence type="ECO:0000313" key="2">
    <source>
        <dbReference type="Proteomes" id="UP000826212"/>
    </source>
</evidence>
<dbReference type="Proteomes" id="UP000826212">
    <property type="component" value="Chromosome"/>
</dbReference>
<keyword evidence="2" id="KW-1185">Reference proteome</keyword>
<evidence type="ECO:0000313" key="1">
    <source>
        <dbReference type="EMBL" id="QZE13093.1"/>
    </source>
</evidence>
<name>A0AC61NC50_9BACT</name>
<proteinExistence type="predicted"/>
<protein>
    <submittedName>
        <fullName evidence="1">ABC transporter permease</fullName>
    </submittedName>
</protein>
<sequence>MNPISLVIKREYLTRVRKKTFILFTILTPLIAIGISVIPALIMSNTEATKTKIGILNNYEEISYIFKDSDNIEYKTITSDIRDTYLASDVLKKEYDAILEVPENIMEKDQVKLISYKLLSFNVSTRLKSKISNAITKIKTENIVNKYDIPGLDSEFANAKTSIKIKEQIISDDGEKKDSFSGVASGVGYILGFMIYMFIFIYGGMVMQSVMEEKKNRIVEVLITSIKPFHLMLGKIIGIICVALTQILIWVSLFGLAQLFMSYGAQLSPELMQNGFLNDIKNGIEVLNLGYIVSLSIFYFLGGVLVYSSLMAAIGAAVDNQEDTQQFMFIIIAPLLIGIILIGSVIQNPTSSLSVWASIIPLTSPIVMTARIPFDVPLIELIASMLSLIVFFVLCIWFAAKIYATGILMYGKKVNFKEIWKWIRHS</sequence>
<accession>A0AC61NC50</accession>
<organism evidence="1 2">
    <name type="scientific">Halosquirtibacter laminarini</name>
    <dbReference type="NCBI Taxonomy" id="3374600"/>
    <lineage>
        <taxon>Bacteria</taxon>
        <taxon>Pseudomonadati</taxon>
        <taxon>Bacteroidota</taxon>
        <taxon>Bacteroidia</taxon>
        <taxon>Marinilabiliales</taxon>
        <taxon>Prolixibacteraceae</taxon>
        <taxon>Halosquirtibacter</taxon>
    </lineage>
</organism>
<reference evidence="1" key="1">
    <citation type="submission" date="2021-08" db="EMBL/GenBank/DDBJ databases">
        <title>Novel anaerobic bacterium isolated from sea squirt in East Sea, Republic of Korea.</title>
        <authorList>
            <person name="Nguyen T.H."/>
            <person name="Li Z."/>
            <person name="Lee Y.-J."/>
            <person name="Ko J."/>
            <person name="Kim S.-G."/>
        </authorList>
    </citation>
    <scope>NUCLEOTIDE SEQUENCE</scope>
    <source>
        <strain evidence="1">KCTC 25031</strain>
    </source>
</reference>
<gene>
    <name evidence="1" type="ORF">K4L44_10880</name>
</gene>
<dbReference type="EMBL" id="CP081303">
    <property type="protein sequence ID" value="QZE13093.1"/>
    <property type="molecule type" value="Genomic_DNA"/>
</dbReference>